<keyword evidence="1" id="KW-0472">Membrane</keyword>
<dbReference type="Proteomes" id="UP001324380">
    <property type="component" value="Chromosome"/>
</dbReference>
<keyword evidence="1" id="KW-0812">Transmembrane</keyword>
<dbReference type="Gene3D" id="2.30.30.40">
    <property type="entry name" value="SH3 Domains"/>
    <property type="match status" value="1"/>
</dbReference>
<dbReference type="Pfam" id="PF08239">
    <property type="entry name" value="SH3_3"/>
    <property type="match status" value="1"/>
</dbReference>
<evidence type="ECO:0000313" key="4">
    <source>
        <dbReference type="Proteomes" id="UP001324380"/>
    </source>
</evidence>
<feature type="domain" description="SH3b" evidence="2">
    <location>
        <begin position="44"/>
        <end position="109"/>
    </location>
</feature>
<keyword evidence="4" id="KW-1185">Reference proteome</keyword>
<sequence length="109" mass="12444">MYNWSSIKKIRWIAYTILAINLGLGLFLISGKAKNIIYHKYVDGRVGYIHAKRGVKLRQEPRADSNPISNIGNGESVTILNDTSTVNEGWVQIKYRRSTGWVWGDYLSK</sequence>
<evidence type="ECO:0000259" key="2">
    <source>
        <dbReference type="PROSITE" id="PS51781"/>
    </source>
</evidence>
<proteinExistence type="predicted"/>
<evidence type="ECO:0000256" key="1">
    <source>
        <dbReference type="SAM" id="Phobius"/>
    </source>
</evidence>
<name>A0ABZ0TMC2_9SPHI</name>
<organism evidence="3 4">
    <name type="scientific">Mucilaginibacter sabulilitoris</name>
    <dbReference type="NCBI Taxonomy" id="1173583"/>
    <lineage>
        <taxon>Bacteria</taxon>
        <taxon>Pseudomonadati</taxon>
        <taxon>Bacteroidota</taxon>
        <taxon>Sphingobacteriia</taxon>
        <taxon>Sphingobacteriales</taxon>
        <taxon>Sphingobacteriaceae</taxon>
        <taxon>Mucilaginibacter</taxon>
    </lineage>
</organism>
<accession>A0ABZ0TMC2</accession>
<reference evidence="3 4" key="1">
    <citation type="submission" date="2023-11" db="EMBL/GenBank/DDBJ databases">
        <title>Analysis of the Genomes of Mucilaginibacter gossypii cycad 4 and M. sabulilitoris SNA2: microbes with the potential for plant growth promotion.</title>
        <authorList>
            <person name="Hirsch A.M."/>
            <person name="Humm E."/>
            <person name="Rubbi M."/>
            <person name="Del Vecchio G."/>
            <person name="Ha S.M."/>
            <person name="Pellegrini M."/>
            <person name="Gunsalus R.P."/>
        </authorList>
    </citation>
    <scope>NUCLEOTIDE SEQUENCE [LARGE SCALE GENOMIC DNA]</scope>
    <source>
        <strain evidence="3 4">SNA2</strain>
    </source>
</reference>
<keyword evidence="1" id="KW-1133">Transmembrane helix</keyword>
<dbReference type="EMBL" id="CP139558">
    <property type="protein sequence ID" value="WPU94316.1"/>
    <property type="molecule type" value="Genomic_DNA"/>
</dbReference>
<evidence type="ECO:0000313" key="3">
    <source>
        <dbReference type="EMBL" id="WPU94316.1"/>
    </source>
</evidence>
<dbReference type="InterPro" id="IPR003646">
    <property type="entry name" value="SH3-like_bac-type"/>
</dbReference>
<dbReference type="PROSITE" id="PS51781">
    <property type="entry name" value="SH3B"/>
    <property type="match status" value="1"/>
</dbReference>
<gene>
    <name evidence="3" type="ORF">SNE25_02110</name>
</gene>
<protein>
    <submittedName>
        <fullName evidence="3">SH3 domain-containing protein</fullName>
    </submittedName>
</protein>
<dbReference type="RefSeq" id="WP_321563439.1">
    <property type="nucleotide sequence ID" value="NZ_CP139558.1"/>
</dbReference>
<feature type="transmembrane region" description="Helical" evidence="1">
    <location>
        <begin position="12"/>
        <end position="30"/>
    </location>
</feature>